<keyword evidence="8" id="KW-0966">Cell projection</keyword>
<dbReference type="InterPro" id="IPR001444">
    <property type="entry name" value="Flag_bb_rod_N"/>
</dbReference>
<dbReference type="EMBL" id="JAAZON010000590">
    <property type="protein sequence ID" value="NMC64049.1"/>
    <property type="molecule type" value="Genomic_DNA"/>
</dbReference>
<dbReference type="Pfam" id="PF00460">
    <property type="entry name" value="Flg_bb_rod"/>
    <property type="match status" value="1"/>
</dbReference>
<comment type="subcellular location">
    <subcellularLocation>
        <location evidence="1 6">Bacterial flagellum basal body</location>
    </subcellularLocation>
</comment>
<evidence type="ECO:0000256" key="2">
    <source>
        <dbReference type="ARBA" id="ARBA00009677"/>
    </source>
</evidence>
<keyword evidence="8" id="KW-0282">Flagellum</keyword>
<dbReference type="Proteomes" id="UP000524246">
    <property type="component" value="Unassembled WGS sequence"/>
</dbReference>
<protein>
    <recommendedName>
        <fullName evidence="3 6">Flagellar basal body rod protein FlgB</fullName>
    </recommendedName>
</protein>
<dbReference type="GO" id="GO:0030694">
    <property type="term" value="C:bacterial-type flagellum basal body, rod"/>
    <property type="evidence" value="ECO:0007669"/>
    <property type="project" value="InterPro"/>
</dbReference>
<evidence type="ECO:0000256" key="4">
    <source>
        <dbReference type="ARBA" id="ARBA00023143"/>
    </source>
</evidence>
<comment type="function">
    <text evidence="5 6">Structural component of flagellum, the bacterial motility apparatus. Part of the rod structure of flagellar basal body.</text>
</comment>
<organism evidence="8 9">
    <name type="scientific">SAR324 cluster bacterium</name>
    <dbReference type="NCBI Taxonomy" id="2024889"/>
    <lineage>
        <taxon>Bacteria</taxon>
        <taxon>Deltaproteobacteria</taxon>
        <taxon>SAR324 cluster</taxon>
    </lineage>
</organism>
<accession>A0A7X9ILD2</accession>
<keyword evidence="4 6" id="KW-0975">Bacterial flagellum</keyword>
<comment type="caution">
    <text evidence="8">The sequence shown here is derived from an EMBL/GenBank/DDBJ whole genome shotgun (WGS) entry which is preliminary data.</text>
</comment>
<dbReference type="InterPro" id="IPR006300">
    <property type="entry name" value="FlgB"/>
</dbReference>
<evidence type="ECO:0000256" key="3">
    <source>
        <dbReference type="ARBA" id="ARBA00014376"/>
    </source>
</evidence>
<comment type="similarity">
    <text evidence="2 6">Belongs to the flagella basal body rod proteins family.</text>
</comment>
<evidence type="ECO:0000313" key="9">
    <source>
        <dbReference type="Proteomes" id="UP000524246"/>
    </source>
</evidence>
<dbReference type="AlphaFoldDB" id="A0A7X9ILD2"/>
<name>A0A7X9ILD2_9DELT</name>
<dbReference type="PIRSF" id="PIRSF002889">
    <property type="entry name" value="Rod_FlgB"/>
    <property type="match status" value="1"/>
</dbReference>
<dbReference type="GO" id="GO:0071973">
    <property type="term" value="P:bacterial-type flagellum-dependent cell motility"/>
    <property type="evidence" value="ECO:0007669"/>
    <property type="project" value="InterPro"/>
</dbReference>
<evidence type="ECO:0000313" key="8">
    <source>
        <dbReference type="EMBL" id="NMC64049.1"/>
    </source>
</evidence>
<sequence>MKVFTDMIFDKTLGGLQKSMDLTWKRNEAISSNIANAETPGYRASDLDFAGELEKAFSKNTSPLTLSNSKHIDIGNAGNSHLVADLSGATKPDGNNVDIDIQMGQLDFNRSQYIRSADFMRRKMRLLATAIRSIS</sequence>
<feature type="domain" description="Flagellar basal body rod protein N-terminal" evidence="7">
    <location>
        <begin position="28"/>
        <end position="43"/>
    </location>
</feature>
<keyword evidence="8" id="KW-0969">Cilium</keyword>
<evidence type="ECO:0000256" key="1">
    <source>
        <dbReference type="ARBA" id="ARBA00004117"/>
    </source>
</evidence>
<reference evidence="8 9" key="1">
    <citation type="journal article" date="2020" name="Biotechnol. Biofuels">
        <title>New insights from the biogas microbiome by comprehensive genome-resolved metagenomics of nearly 1600 species originating from multiple anaerobic digesters.</title>
        <authorList>
            <person name="Campanaro S."/>
            <person name="Treu L."/>
            <person name="Rodriguez-R L.M."/>
            <person name="Kovalovszki A."/>
            <person name="Ziels R.M."/>
            <person name="Maus I."/>
            <person name="Zhu X."/>
            <person name="Kougias P.G."/>
            <person name="Basile A."/>
            <person name="Luo G."/>
            <person name="Schluter A."/>
            <person name="Konstantinidis K.T."/>
            <person name="Angelidaki I."/>
        </authorList>
    </citation>
    <scope>NUCLEOTIDE SEQUENCE [LARGE SCALE GENOMIC DNA]</scope>
    <source>
        <strain evidence="8">AS27yjCOA_65</strain>
    </source>
</reference>
<evidence type="ECO:0000259" key="7">
    <source>
        <dbReference type="Pfam" id="PF00460"/>
    </source>
</evidence>
<evidence type="ECO:0000256" key="6">
    <source>
        <dbReference type="PIRNR" id="PIRNR002889"/>
    </source>
</evidence>
<dbReference type="NCBIfam" id="TIGR01396">
    <property type="entry name" value="FlgB"/>
    <property type="match status" value="1"/>
</dbReference>
<gene>
    <name evidence="8" type="primary">flgB</name>
    <name evidence="8" type="ORF">GYA55_12875</name>
</gene>
<evidence type="ECO:0000256" key="5">
    <source>
        <dbReference type="ARBA" id="ARBA00024934"/>
    </source>
</evidence>
<comment type="subunit">
    <text evidence="6">The basal body constitutes a major portion of the flagellar organelle and consists of a number of rings mounted on a central rod.</text>
</comment>
<proteinExistence type="inferred from homology"/>